<proteinExistence type="predicted"/>
<dbReference type="RefSeq" id="WP_148521351.1">
    <property type="nucleotide sequence ID" value="NZ_VSIJ01000005.1"/>
</dbReference>
<evidence type="ECO:0000313" key="1">
    <source>
        <dbReference type="EMBL" id="TXX67216.1"/>
    </source>
</evidence>
<protein>
    <submittedName>
        <fullName evidence="1">Uncharacterized protein</fullName>
    </submittedName>
</protein>
<dbReference type="EMBL" id="VSIJ01000005">
    <property type="protein sequence ID" value="TXX67216.1"/>
    <property type="molecule type" value="Genomic_DNA"/>
</dbReference>
<dbReference type="AlphaFoldDB" id="A0ABD7SSE0"/>
<name>A0ABD7SSE0_VIBCL</name>
<organism evidence="1 2">
    <name type="scientific">Vibrio cholerae</name>
    <dbReference type="NCBI Taxonomy" id="666"/>
    <lineage>
        <taxon>Bacteria</taxon>
        <taxon>Pseudomonadati</taxon>
        <taxon>Pseudomonadota</taxon>
        <taxon>Gammaproteobacteria</taxon>
        <taxon>Vibrionales</taxon>
        <taxon>Vibrionaceae</taxon>
        <taxon>Vibrio</taxon>
    </lineage>
</organism>
<reference evidence="1 2" key="1">
    <citation type="submission" date="2019-06" db="EMBL/GenBank/DDBJ databases">
        <title>Vibrio cholerae phylogeny based on whole-genome sequencing reveals genetic diversity and population strucutre.</title>
        <authorList>
            <person name="Zhiqiu Y."/>
            <person name="Bin L."/>
            <person name="Lingyan J."/>
        </authorList>
    </citation>
    <scope>NUCLEOTIDE SEQUENCE [LARGE SCALE GENOMIC DNA]</scope>
    <source>
        <strain evidence="1 2">N2814</strain>
    </source>
</reference>
<gene>
    <name evidence="1" type="ORF">FXF03_01195</name>
</gene>
<accession>A0ABD7SSE0</accession>
<comment type="caution">
    <text evidence="1">The sequence shown here is derived from an EMBL/GenBank/DDBJ whole genome shotgun (WGS) entry which is preliminary data.</text>
</comment>
<evidence type="ECO:0000313" key="2">
    <source>
        <dbReference type="Proteomes" id="UP000323819"/>
    </source>
</evidence>
<sequence length="67" mass="7497">MRGENQSVRFYNEFGQSESELKFKGWCIEVSKGLGNIQLDKELAFDLFSDDCSVEDAITEIAATSAK</sequence>
<dbReference type="Proteomes" id="UP000323819">
    <property type="component" value="Unassembled WGS sequence"/>
</dbReference>